<name>A0A0R3W9J7_TAEAS</name>
<keyword evidence="3" id="KW-1185">Reference proteome</keyword>
<gene>
    <name evidence="2" type="ORF">TASK_LOCUS7133</name>
</gene>
<evidence type="ECO:0000313" key="3">
    <source>
        <dbReference type="Proteomes" id="UP000282613"/>
    </source>
</evidence>
<evidence type="ECO:0000313" key="4">
    <source>
        <dbReference type="WBParaSite" id="TASK_0000713201-mRNA-1"/>
    </source>
</evidence>
<proteinExistence type="predicted"/>
<dbReference type="EMBL" id="UYRS01018579">
    <property type="protein sequence ID" value="VDK37924.1"/>
    <property type="molecule type" value="Genomic_DNA"/>
</dbReference>
<dbReference type="WBParaSite" id="TASK_0000713201-mRNA-1">
    <property type="protein sequence ID" value="TASK_0000713201-mRNA-1"/>
    <property type="gene ID" value="TASK_0000713201"/>
</dbReference>
<organism evidence="4">
    <name type="scientific">Taenia asiatica</name>
    <name type="common">Asian tapeworm</name>
    <dbReference type="NCBI Taxonomy" id="60517"/>
    <lineage>
        <taxon>Eukaryota</taxon>
        <taxon>Metazoa</taxon>
        <taxon>Spiralia</taxon>
        <taxon>Lophotrochozoa</taxon>
        <taxon>Platyhelminthes</taxon>
        <taxon>Cestoda</taxon>
        <taxon>Eucestoda</taxon>
        <taxon>Cyclophyllidea</taxon>
        <taxon>Taeniidae</taxon>
        <taxon>Taenia</taxon>
    </lineage>
</organism>
<dbReference type="OrthoDB" id="2020426at2759"/>
<evidence type="ECO:0000313" key="2">
    <source>
        <dbReference type="EMBL" id="VDK37924.1"/>
    </source>
</evidence>
<dbReference type="AlphaFoldDB" id="A0A0R3W9J7"/>
<protein>
    <submittedName>
        <fullName evidence="4">AXH domain-containing protein</fullName>
    </submittedName>
</protein>
<reference evidence="4" key="1">
    <citation type="submission" date="2017-02" db="UniProtKB">
        <authorList>
            <consortium name="WormBaseParasite"/>
        </authorList>
    </citation>
    <scope>IDENTIFICATION</scope>
</reference>
<feature type="compositionally biased region" description="Polar residues" evidence="1">
    <location>
        <begin position="88"/>
        <end position="105"/>
    </location>
</feature>
<feature type="region of interest" description="Disordered" evidence="1">
    <location>
        <begin position="151"/>
        <end position="182"/>
    </location>
</feature>
<accession>A0A0R3W9J7</accession>
<evidence type="ECO:0000256" key="1">
    <source>
        <dbReference type="SAM" id="MobiDB-lite"/>
    </source>
</evidence>
<reference evidence="2 3" key="2">
    <citation type="submission" date="2018-11" db="EMBL/GenBank/DDBJ databases">
        <authorList>
            <consortium name="Pathogen Informatics"/>
        </authorList>
    </citation>
    <scope>NUCLEOTIDE SEQUENCE [LARGE SCALE GENOMIC DNA]</scope>
</reference>
<sequence length="182" mass="19252">MIPTHFPTAPFSIAAPTYTSFQPLHHISHCGAPANLGLVKDGAALGEIVVGEKVPENEVVKQLISVPETGELCLTPLHTLIFSSREPASTQGSFKGTKSPKSSCSEAGGNSGPICEVLEHRQLGKPKKAVILSGLLIKARGPDQSLLCRRIPARGPDPSLRRGPNPSLVHGPNPALLRKNQL</sequence>
<feature type="region of interest" description="Disordered" evidence="1">
    <location>
        <begin position="88"/>
        <end position="108"/>
    </location>
</feature>
<dbReference type="STRING" id="60517.A0A0R3W9J7"/>
<dbReference type="Proteomes" id="UP000282613">
    <property type="component" value="Unassembled WGS sequence"/>
</dbReference>